<evidence type="ECO:0000256" key="5">
    <source>
        <dbReference type="ARBA" id="ARBA00022989"/>
    </source>
</evidence>
<dbReference type="SUPFAM" id="SSF103473">
    <property type="entry name" value="MFS general substrate transporter"/>
    <property type="match status" value="1"/>
</dbReference>
<dbReference type="GO" id="GO:0022857">
    <property type="term" value="F:transmembrane transporter activity"/>
    <property type="evidence" value="ECO:0007669"/>
    <property type="project" value="InterPro"/>
</dbReference>
<protein>
    <submittedName>
        <fullName evidence="9">MFS transporter</fullName>
    </submittedName>
</protein>
<keyword evidence="2" id="KW-0813">Transport</keyword>
<gene>
    <name evidence="9" type="ORF">GCM10011374_21370</name>
</gene>
<feature type="transmembrane region" description="Helical" evidence="7">
    <location>
        <begin position="59"/>
        <end position="79"/>
    </location>
</feature>
<dbReference type="InterPro" id="IPR036259">
    <property type="entry name" value="MFS_trans_sf"/>
</dbReference>
<dbReference type="GO" id="GO:0005886">
    <property type="term" value="C:plasma membrane"/>
    <property type="evidence" value="ECO:0007669"/>
    <property type="project" value="UniProtKB-SubCell"/>
</dbReference>
<feature type="transmembrane region" description="Helical" evidence="7">
    <location>
        <begin position="292"/>
        <end position="312"/>
    </location>
</feature>
<keyword evidence="10" id="KW-1185">Reference proteome</keyword>
<dbReference type="AlphaFoldDB" id="A0A917GWJ8"/>
<name>A0A917GWJ8_9MICC</name>
<feature type="transmembrane region" description="Helical" evidence="7">
    <location>
        <begin position="324"/>
        <end position="345"/>
    </location>
</feature>
<evidence type="ECO:0000313" key="10">
    <source>
        <dbReference type="Proteomes" id="UP000638848"/>
    </source>
</evidence>
<dbReference type="PANTHER" id="PTHR23517:SF3">
    <property type="entry name" value="INTEGRAL MEMBRANE TRANSPORT PROTEIN"/>
    <property type="match status" value="1"/>
</dbReference>
<comment type="subcellular location">
    <subcellularLocation>
        <location evidence="1">Cell membrane</location>
        <topology evidence="1">Multi-pass membrane protein</topology>
    </subcellularLocation>
</comment>
<evidence type="ECO:0000256" key="6">
    <source>
        <dbReference type="ARBA" id="ARBA00023136"/>
    </source>
</evidence>
<comment type="caution">
    <text evidence="9">The sequence shown here is derived from an EMBL/GenBank/DDBJ whole genome shotgun (WGS) entry which is preliminary data.</text>
</comment>
<feature type="transmembrane region" description="Helical" evidence="7">
    <location>
        <begin position="202"/>
        <end position="222"/>
    </location>
</feature>
<evidence type="ECO:0000256" key="3">
    <source>
        <dbReference type="ARBA" id="ARBA00022475"/>
    </source>
</evidence>
<dbReference type="PANTHER" id="PTHR23517">
    <property type="entry name" value="RESISTANCE PROTEIN MDTM, PUTATIVE-RELATED-RELATED"/>
    <property type="match status" value="1"/>
</dbReference>
<dbReference type="InterPro" id="IPR011701">
    <property type="entry name" value="MFS"/>
</dbReference>
<evidence type="ECO:0000256" key="2">
    <source>
        <dbReference type="ARBA" id="ARBA00022448"/>
    </source>
</evidence>
<evidence type="ECO:0000313" key="9">
    <source>
        <dbReference type="EMBL" id="GGG58274.1"/>
    </source>
</evidence>
<feature type="transmembrane region" description="Helical" evidence="7">
    <location>
        <begin position="228"/>
        <end position="251"/>
    </location>
</feature>
<keyword evidence="3" id="KW-1003">Cell membrane</keyword>
<sequence>MFAVGYGANQFVPLLVAYRSTLGLSDAEATAVFGVYALGLIPGLVAGGRASDVHGRRRLMIAFAALSLVATAVLITGQWGVAGLYAGRFLTGVVSGTVFSIGTAWIKELSTDAPAAAGARRAALALTAGFGVGPLVAGVLAQWGPAPLLVPYLVHLVLAAVALVLLLRAPETRPARPRGTGRARLVPASATTARFRGVVVPMAPWVFGSVTLVFTTLPAHAVGPGGGLGLVLPGLLAALALVAGAAVQPWGRRLHAGLNGSGGAGAGAVGLALVTAGCLVAAFATARPGPPAAAAAAILLGLGYGVCMIVGLTEVEELAAPEELGSVVAVYYSLAYAGLAGPYLLALAAPVLGYPAALVCLAAVAALTLVAVLLNGRRRPATGPQDPGAPR</sequence>
<accession>A0A917GWJ8</accession>
<dbReference type="InterPro" id="IPR020846">
    <property type="entry name" value="MFS_dom"/>
</dbReference>
<proteinExistence type="predicted"/>
<dbReference type="InterPro" id="IPR050171">
    <property type="entry name" value="MFS_Transporters"/>
</dbReference>
<feature type="transmembrane region" description="Helical" evidence="7">
    <location>
        <begin position="351"/>
        <end position="374"/>
    </location>
</feature>
<reference evidence="9" key="1">
    <citation type="journal article" date="2014" name="Int. J. Syst. Evol. Microbiol.">
        <title>Complete genome sequence of Corynebacterium casei LMG S-19264T (=DSM 44701T), isolated from a smear-ripened cheese.</title>
        <authorList>
            <consortium name="US DOE Joint Genome Institute (JGI-PGF)"/>
            <person name="Walter F."/>
            <person name="Albersmeier A."/>
            <person name="Kalinowski J."/>
            <person name="Ruckert C."/>
        </authorList>
    </citation>
    <scope>NUCLEOTIDE SEQUENCE</scope>
    <source>
        <strain evidence="9">CGMCC 1.12187</strain>
    </source>
</reference>
<feature type="transmembrane region" description="Helical" evidence="7">
    <location>
        <begin position="29"/>
        <end position="47"/>
    </location>
</feature>
<feature type="transmembrane region" description="Helical" evidence="7">
    <location>
        <begin position="263"/>
        <end position="286"/>
    </location>
</feature>
<dbReference type="Proteomes" id="UP000638848">
    <property type="component" value="Unassembled WGS sequence"/>
</dbReference>
<feature type="domain" description="Major facilitator superfamily (MFS) profile" evidence="8">
    <location>
        <begin position="1"/>
        <end position="380"/>
    </location>
</feature>
<dbReference type="Gene3D" id="1.20.1250.20">
    <property type="entry name" value="MFS general substrate transporter like domains"/>
    <property type="match status" value="1"/>
</dbReference>
<keyword evidence="4 7" id="KW-0812">Transmembrane</keyword>
<dbReference type="Pfam" id="PF07690">
    <property type="entry name" value="MFS_1"/>
    <property type="match status" value="1"/>
</dbReference>
<organism evidence="9 10">
    <name type="scientific">Kocuria dechangensis</name>
    <dbReference type="NCBI Taxonomy" id="1176249"/>
    <lineage>
        <taxon>Bacteria</taxon>
        <taxon>Bacillati</taxon>
        <taxon>Actinomycetota</taxon>
        <taxon>Actinomycetes</taxon>
        <taxon>Micrococcales</taxon>
        <taxon>Micrococcaceae</taxon>
        <taxon>Kocuria</taxon>
    </lineage>
</organism>
<feature type="transmembrane region" description="Helical" evidence="7">
    <location>
        <begin position="85"/>
        <end position="106"/>
    </location>
</feature>
<evidence type="ECO:0000256" key="1">
    <source>
        <dbReference type="ARBA" id="ARBA00004651"/>
    </source>
</evidence>
<evidence type="ECO:0000256" key="7">
    <source>
        <dbReference type="SAM" id="Phobius"/>
    </source>
</evidence>
<keyword evidence="6 7" id="KW-0472">Membrane</keyword>
<evidence type="ECO:0000259" key="8">
    <source>
        <dbReference type="PROSITE" id="PS50850"/>
    </source>
</evidence>
<feature type="transmembrane region" description="Helical" evidence="7">
    <location>
        <begin position="122"/>
        <end position="143"/>
    </location>
</feature>
<reference evidence="9" key="2">
    <citation type="submission" date="2020-09" db="EMBL/GenBank/DDBJ databases">
        <authorList>
            <person name="Sun Q."/>
            <person name="Zhou Y."/>
        </authorList>
    </citation>
    <scope>NUCLEOTIDE SEQUENCE</scope>
    <source>
        <strain evidence="9">CGMCC 1.12187</strain>
    </source>
</reference>
<dbReference type="PROSITE" id="PS50850">
    <property type="entry name" value="MFS"/>
    <property type="match status" value="1"/>
</dbReference>
<feature type="transmembrane region" description="Helical" evidence="7">
    <location>
        <begin position="149"/>
        <end position="167"/>
    </location>
</feature>
<dbReference type="EMBL" id="BMEQ01000010">
    <property type="protein sequence ID" value="GGG58274.1"/>
    <property type="molecule type" value="Genomic_DNA"/>
</dbReference>
<keyword evidence="5 7" id="KW-1133">Transmembrane helix</keyword>
<evidence type="ECO:0000256" key="4">
    <source>
        <dbReference type="ARBA" id="ARBA00022692"/>
    </source>
</evidence>